<protein>
    <submittedName>
        <fullName evidence="2">UsfY protein</fullName>
    </submittedName>
</protein>
<organism evidence="2 3">
    <name type="scientific">Mycolicibacter sinensis (strain JDM601)</name>
    <name type="common">Mycobacterium sinense</name>
    <dbReference type="NCBI Taxonomy" id="875328"/>
    <lineage>
        <taxon>Bacteria</taxon>
        <taxon>Bacillati</taxon>
        <taxon>Actinomycetota</taxon>
        <taxon>Actinomycetes</taxon>
        <taxon>Mycobacteriales</taxon>
        <taxon>Mycobacteriaceae</taxon>
        <taxon>Mycolicibacter</taxon>
    </lineage>
</organism>
<dbReference type="RefSeq" id="WP_064856567.1">
    <property type="nucleotide sequence ID" value="NZ_LZIM01000005.1"/>
</dbReference>
<dbReference type="EMBL" id="LZIN01000087">
    <property type="protein sequence ID" value="OBG01718.1"/>
    <property type="molecule type" value="Genomic_DNA"/>
</dbReference>
<accession>A0A1A2E807</accession>
<keyword evidence="1" id="KW-1133">Transmembrane helix</keyword>
<evidence type="ECO:0000256" key="1">
    <source>
        <dbReference type="SAM" id="Phobius"/>
    </source>
</evidence>
<name>A0A1A2E807_MYCSD</name>
<keyword evidence="1" id="KW-0472">Membrane</keyword>
<sequence>MGDTFHDPVDHVRTTRPHAGRAVIDVMGWPGYSLLVVSMVAGAGSLTAFATGNDRQGAAVAAFAVLAAALGGLWLLFEHRRIGKVNQEWHRAHPELPRQRAAS</sequence>
<dbReference type="Proteomes" id="UP000093985">
    <property type="component" value="Unassembled WGS sequence"/>
</dbReference>
<keyword evidence="1" id="KW-0812">Transmembrane</keyword>
<dbReference type="AlphaFoldDB" id="A0A1A2E807"/>
<dbReference type="InterPro" id="IPR049606">
    <property type="entry name" value="UsfY-like"/>
</dbReference>
<dbReference type="OrthoDB" id="4741344at2"/>
<evidence type="ECO:0000313" key="3">
    <source>
        <dbReference type="Proteomes" id="UP000093985"/>
    </source>
</evidence>
<gene>
    <name evidence="2" type="ORF">A5771_16450</name>
</gene>
<evidence type="ECO:0000313" key="2">
    <source>
        <dbReference type="EMBL" id="OBG01718.1"/>
    </source>
</evidence>
<feature type="transmembrane region" description="Helical" evidence="1">
    <location>
        <begin position="31"/>
        <end position="51"/>
    </location>
</feature>
<reference evidence="3" key="1">
    <citation type="submission" date="2016-06" db="EMBL/GenBank/DDBJ databases">
        <authorList>
            <person name="Sutton G."/>
            <person name="Brinkac L."/>
            <person name="Sanka R."/>
            <person name="Adams M."/>
            <person name="Lau E."/>
            <person name="Mehaffy C."/>
            <person name="Tameris M."/>
            <person name="Hatherill M."/>
            <person name="Hanekom W."/>
            <person name="Mahomed H."/>
            <person name="Mcshane H."/>
        </authorList>
    </citation>
    <scope>NUCLEOTIDE SEQUENCE [LARGE SCALE GENOMIC DNA]</scope>
    <source>
        <strain evidence="3">852014-51077_SCH5608930-a</strain>
    </source>
</reference>
<proteinExistence type="predicted"/>
<dbReference type="NCBIfam" id="NF041247">
    <property type="entry name" value="UsfY"/>
    <property type="match status" value="1"/>
</dbReference>
<feature type="transmembrane region" description="Helical" evidence="1">
    <location>
        <begin position="57"/>
        <end position="77"/>
    </location>
</feature>
<comment type="caution">
    <text evidence="2">The sequence shown here is derived from an EMBL/GenBank/DDBJ whole genome shotgun (WGS) entry which is preliminary data.</text>
</comment>